<dbReference type="Proteomes" id="UP001223520">
    <property type="component" value="Chromosome"/>
</dbReference>
<gene>
    <name evidence="2" type="ORF">QI031_14260</name>
</gene>
<dbReference type="Pfam" id="PF13546">
    <property type="entry name" value="DDE_5"/>
    <property type="match status" value="1"/>
</dbReference>
<dbReference type="EMBL" id="CP124543">
    <property type="protein sequence ID" value="WGV28548.1"/>
    <property type="molecule type" value="Genomic_DNA"/>
</dbReference>
<organism evidence="2 3">
    <name type="scientific">Halotia branconii CENA392</name>
    <dbReference type="NCBI Taxonomy" id="1539056"/>
    <lineage>
        <taxon>Bacteria</taxon>
        <taxon>Bacillati</taxon>
        <taxon>Cyanobacteriota</taxon>
        <taxon>Cyanophyceae</taxon>
        <taxon>Nostocales</taxon>
        <taxon>Nodulariaceae</taxon>
        <taxon>Halotia</taxon>
    </lineage>
</organism>
<dbReference type="InterPro" id="IPR038721">
    <property type="entry name" value="IS701-like_DDE_dom"/>
</dbReference>
<evidence type="ECO:0000313" key="2">
    <source>
        <dbReference type="EMBL" id="WGV28548.1"/>
    </source>
</evidence>
<sequence length="193" mass="22117">MRLWLTKILIGEREIILCIDETGDQKKGKSTDYVTRQYIGNLEKTENGIVSVNAYGVVDGITYPLMFEIFKPKNRLKSGDKHKTKPQIAVEIIQELKEWGFQIKLVLADSLYGEQRVGRLCRLEATANPKGESGDLISCLEKLELEFIVAICSNHGVLMPPGSRKRYNRWKAYQQTLSHRPAETRYLREIIFG</sequence>
<name>A0AAJ6NY54_9CYAN</name>
<dbReference type="PANTHER" id="PTHR33627">
    <property type="entry name" value="TRANSPOSASE"/>
    <property type="match status" value="1"/>
</dbReference>
<keyword evidence="3" id="KW-1185">Reference proteome</keyword>
<evidence type="ECO:0000259" key="1">
    <source>
        <dbReference type="Pfam" id="PF13546"/>
    </source>
</evidence>
<dbReference type="InterPro" id="IPR039365">
    <property type="entry name" value="IS701-like"/>
</dbReference>
<proteinExistence type="predicted"/>
<evidence type="ECO:0000313" key="3">
    <source>
        <dbReference type="Proteomes" id="UP001223520"/>
    </source>
</evidence>
<protein>
    <submittedName>
        <fullName evidence="2">Transposase</fullName>
    </submittedName>
</protein>
<dbReference type="AlphaFoldDB" id="A0AAJ6NY54"/>
<feature type="domain" description="Transposase IS701-like DDE" evidence="1">
    <location>
        <begin position="8"/>
        <end position="114"/>
    </location>
</feature>
<dbReference type="PANTHER" id="PTHR33627:SF1">
    <property type="entry name" value="TRANSPOSASE"/>
    <property type="match status" value="1"/>
</dbReference>
<accession>A0AAJ6NY54</accession>
<dbReference type="KEGG" id="hbq:QI031_14260"/>
<dbReference type="RefSeq" id="WP_281485774.1">
    <property type="nucleotide sequence ID" value="NZ_CP124543.1"/>
</dbReference>
<reference evidence="2 3" key="1">
    <citation type="journal article" date="2023" name="Limnol Oceanogr Lett">
        <title>Environmental adaptations by the intertidal Antarctic cyanobacterium Halotia branconii CENA392 as revealed using long-read genome sequencing.</title>
        <authorList>
            <person name="Dextro R.B."/>
            <person name="Delbaje E."/>
            <person name="Freitas P.N.N."/>
            <person name="Geraldes V."/>
            <person name="Pinto E."/>
            <person name="Long P.F."/>
            <person name="Fiore M.F."/>
        </authorList>
    </citation>
    <scope>NUCLEOTIDE SEQUENCE [LARGE SCALE GENOMIC DNA]</scope>
    <source>
        <strain evidence="2 3">CENA392</strain>
    </source>
</reference>